<evidence type="ECO:0000313" key="2">
    <source>
        <dbReference type="EMBL" id="CZX89213.1"/>
    </source>
</evidence>
<name>A0A822WT76_9ENTR</name>
<keyword evidence="1" id="KW-1133">Transmembrane helix</keyword>
<dbReference type="Proteomes" id="UP000076063">
    <property type="component" value="Unassembled WGS sequence"/>
</dbReference>
<evidence type="ECO:0000313" key="3">
    <source>
        <dbReference type="Proteomes" id="UP000076063"/>
    </source>
</evidence>
<dbReference type="EMBL" id="FJZI01000008">
    <property type="protein sequence ID" value="CZX89213.1"/>
    <property type="molecule type" value="Genomic_DNA"/>
</dbReference>
<organism evidence="2 3">
    <name type="scientific">Enterobacter bugandensis</name>
    <dbReference type="NCBI Taxonomy" id="881260"/>
    <lineage>
        <taxon>Bacteria</taxon>
        <taxon>Pseudomonadati</taxon>
        <taxon>Pseudomonadota</taxon>
        <taxon>Gammaproteobacteria</taxon>
        <taxon>Enterobacterales</taxon>
        <taxon>Enterobacteriaceae</taxon>
        <taxon>Enterobacter</taxon>
    </lineage>
</organism>
<gene>
    <name evidence="2" type="ORF">SAMEA2273372_03537</name>
</gene>
<dbReference type="AlphaFoldDB" id="A0A822WT76"/>
<feature type="transmembrane region" description="Helical" evidence="1">
    <location>
        <begin position="12"/>
        <end position="30"/>
    </location>
</feature>
<reference evidence="2 3" key="1">
    <citation type="submission" date="2016-03" db="EMBL/GenBank/DDBJ databases">
        <authorList>
            <consortium name="Pathogen Informatics"/>
        </authorList>
    </citation>
    <scope>NUCLEOTIDE SEQUENCE [LARGE SCALE GENOMIC DNA]</scope>
    <source>
        <strain evidence="3">e1527</strain>
    </source>
</reference>
<feature type="transmembrane region" description="Helical" evidence="1">
    <location>
        <begin position="59"/>
        <end position="78"/>
    </location>
</feature>
<comment type="caution">
    <text evidence="2">The sequence shown here is derived from an EMBL/GenBank/DDBJ whole genome shotgun (WGS) entry which is preliminary data.</text>
</comment>
<dbReference type="RefSeq" id="WP_063155410.1">
    <property type="nucleotide sequence ID" value="NZ_CP039452.1"/>
</dbReference>
<protein>
    <recommendedName>
        <fullName evidence="4">MASE1 domain-containing protein</fullName>
    </recommendedName>
</protein>
<feature type="transmembrane region" description="Helical" evidence="1">
    <location>
        <begin position="131"/>
        <end position="149"/>
    </location>
</feature>
<evidence type="ECO:0000256" key="1">
    <source>
        <dbReference type="SAM" id="Phobius"/>
    </source>
</evidence>
<keyword evidence="1" id="KW-0472">Membrane</keyword>
<evidence type="ECO:0008006" key="4">
    <source>
        <dbReference type="Google" id="ProtNLM"/>
    </source>
</evidence>
<accession>A0A822WT76</accession>
<feature type="transmembrane region" description="Helical" evidence="1">
    <location>
        <begin position="98"/>
        <end position="119"/>
    </location>
</feature>
<feature type="transmembrane region" description="Helical" evidence="1">
    <location>
        <begin position="247"/>
        <end position="264"/>
    </location>
</feature>
<feature type="transmembrane region" description="Helical" evidence="1">
    <location>
        <begin position="37"/>
        <end position="53"/>
    </location>
</feature>
<keyword evidence="1" id="KW-0812">Transmembrane</keyword>
<feature type="transmembrane region" description="Helical" evidence="1">
    <location>
        <begin position="165"/>
        <end position="182"/>
    </location>
</feature>
<sequence>MLSFHTRDSWSLSTTLWLPAPLLFAALWLTAPREWPLWLATAGLLHVFAGVWIGRPLALACLFALFDVAIFPLCVAVFRLNAQLPALRFARRPIIGELIYPLQLIFSIFCGSLLLNLALLLSGYPIAPLHFFSWVLAALTGILAILPLLRESKMPSHPRFNGREALLLAANTLVLMTGYFFLPPLWQGLNLLLVQTTVVLLSVFALSGRGVGALLLIQYLIVVLATQQREGIFYTLTPDLIPAIWQAQWYLVFSAIFANCLYQYRRWIQQQQALAASTSAIIIRLSQTGSCVVFRLSMPEEEIHWQGSTEALFPDEEKTLSTLTLLDAHCDTPFLPGFRAWYSQQRESSFAREVVLQTLHGRQMRGMVMFHRIGNTAHLMGGVSLFLTASAAESPAAR</sequence>
<proteinExistence type="predicted"/>